<dbReference type="Gene3D" id="2.30.30.140">
    <property type="match status" value="1"/>
</dbReference>
<name>A0ABQ6MNF9_9STRA</name>
<dbReference type="CDD" id="cd04508">
    <property type="entry name" value="Tudor_SF"/>
    <property type="match status" value="1"/>
</dbReference>
<feature type="non-terminal residue" evidence="3">
    <location>
        <position position="1"/>
    </location>
</feature>
<keyword evidence="4" id="KW-1185">Reference proteome</keyword>
<accession>A0ABQ6MNF9</accession>
<comment type="caution">
    <text evidence="3">The sequence shown here is derived from an EMBL/GenBank/DDBJ whole genome shotgun (WGS) entry which is preliminary data.</text>
</comment>
<sequence length="829" mass="91188">EGGGDGSDTEDAGGLSKGDKVEARYRGGAKFYPGKIARVNGDGTFDINYDDGDKEEDVKERLIKSLEKDYEFEYLNLRDKKNQVALAFNPPFPGSPPLFIGADDPLLFVLRKAAVDGGLDYANVRFCHDGQRVDGDGEATATSLGCNSPDGALQLDMFYELVGGSGDEEEGGMLQQLLQIAAEVTEPTETPVVTNAATAMALLQIASEVTEPAETPLVTNAANAMASVLMDENAEADDDDASQLPAAVDGWATDVGSLKAMTQDEMKSIFGRPAAFLGLGEDDRTRFFLAFRDAYNPLVADSSKLVEKTVIENIMTTTTHFCPNLLKDLLIQFINFTDNGKGGGGDVVLEQPRTDDDRAKRIWKHLGPNLGGGNGNIGKWNELGWDWRSQDDIDKAISRLKGMFVKVNLYRMKWLADNEVSPFVAACMQLISVLETGRATVEEAWQLVGVTTEVGEQQAKKAKLQRKIAEYIIRQTLSLEVDTEATQTQLDRALDLDLFALKKEGDGLTHNEDVHGPAFHDSKDGQRKLAKLTKGIRRASEGINSKAAAKLMHPNKTFGRVLSGSLSLNGATFMMVLNRRKDNKDKRWYAGKAWNFDTEEFNPPLREAARSLFGWIVIGENLVKAELIAAFLKYSDFFARHEGLGTSMKVLQNFIYALQKGDMTDTGGRTWKSFNSLGENGPNFDKDAAQNRGWDDFLGHKDDYDRDAHKPRMYNEATDSNAMGELMKILCTVAGVVTKNRSNQMGDGKKFEFGEHSVESIETYWAMIVAGDIPVWFEDAAKRKKNNITYLNILKRIHAEGKPFAEEEEEGGLEGDESGAEGDASAGEE</sequence>
<evidence type="ECO:0000313" key="4">
    <source>
        <dbReference type="Proteomes" id="UP001165060"/>
    </source>
</evidence>
<feature type="region of interest" description="Disordered" evidence="1">
    <location>
        <begin position="801"/>
        <end position="829"/>
    </location>
</feature>
<reference evidence="3 4" key="1">
    <citation type="journal article" date="2023" name="Commun. Biol.">
        <title>Genome analysis of Parmales, the sister group of diatoms, reveals the evolutionary specialization of diatoms from phago-mixotrophs to photoautotrophs.</title>
        <authorList>
            <person name="Ban H."/>
            <person name="Sato S."/>
            <person name="Yoshikawa S."/>
            <person name="Yamada K."/>
            <person name="Nakamura Y."/>
            <person name="Ichinomiya M."/>
            <person name="Sato N."/>
            <person name="Blanc-Mathieu R."/>
            <person name="Endo H."/>
            <person name="Kuwata A."/>
            <person name="Ogata H."/>
        </authorList>
    </citation>
    <scope>NUCLEOTIDE SEQUENCE [LARGE SCALE GENOMIC DNA]</scope>
</reference>
<feature type="compositionally biased region" description="Acidic residues" evidence="1">
    <location>
        <begin position="806"/>
        <end position="829"/>
    </location>
</feature>
<proteinExistence type="predicted"/>
<gene>
    <name evidence="3" type="ORF">TeGR_g2542</name>
</gene>
<protein>
    <recommendedName>
        <fullName evidence="2">Tudor domain-containing protein</fullName>
    </recommendedName>
</protein>
<evidence type="ECO:0000259" key="2">
    <source>
        <dbReference type="SMART" id="SM00333"/>
    </source>
</evidence>
<dbReference type="InterPro" id="IPR002999">
    <property type="entry name" value="Tudor"/>
</dbReference>
<dbReference type="Proteomes" id="UP001165060">
    <property type="component" value="Unassembled WGS sequence"/>
</dbReference>
<dbReference type="SMART" id="SM00333">
    <property type="entry name" value="TUDOR"/>
    <property type="match status" value="1"/>
</dbReference>
<dbReference type="EMBL" id="BRYB01001584">
    <property type="protein sequence ID" value="GMI29033.1"/>
    <property type="molecule type" value="Genomic_DNA"/>
</dbReference>
<evidence type="ECO:0000256" key="1">
    <source>
        <dbReference type="SAM" id="MobiDB-lite"/>
    </source>
</evidence>
<organism evidence="3 4">
    <name type="scientific">Tetraparma gracilis</name>
    <dbReference type="NCBI Taxonomy" id="2962635"/>
    <lineage>
        <taxon>Eukaryota</taxon>
        <taxon>Sar</taxon>
        <taxon>Stramenopiles</taxon>
        <taxon>Ochrophyta</taxon>
        <taxon>Bolidophyceae</taxon>
        <taxon>Parmales</taxon>
        <taxon>Triparmaceae</taxon>
        <taxon>Tetraparma</taxon>
    </lineage>
</organism>
<feature type="domain" description="Tudor" evidence="2">
    <location>
        <begin position="13"/>
        <end position="71"/>
    </location>
</feature>
<evidence type="ECO:0000313" key="3">
    <source>
        <dbReference type="EMBL" id="GMI29033.1"/>
    </source>
</evidence>